<dbReference type="SUPFAM" id="SSF69255">
    <property type="entry name" value="gp5 N-terminal domain-like"/>
    <property type="match status" value="1"/>
</dbReference>
<dbReference type="Pfam" id="PF04717">
    <property type="entry name" value="Phage_base_V"/>
    <property type="match status" value="1"/>
</dbReference>
<dbReference type="STRING" id="360910.BAV0272"/>
<dbReference type="KEGG" id="bav:BAV0272"/>
<organism evidence="6 7">
    <name type="scientific">Bordetella avium (strain 197N)</name>
    <dbReference type="NCBI Taxonomy" id="360910"/>
    <lineage>
        <taxon>Bacteria</taxon>
        <taxon>Pseudomonadati</taxon>
        <taxon>Pseudomonadota</taxon>
        <taxon>Betaproteobacteria</taxon>
        <taxon>Burkholderiales</taxon>
        <taxon>Alcaligenaceae</taxon>
        <taxon>Bordetella</taxon>
    </lineage>
</organism>
<dbReference type="Gene3D" id="2.30.110.50">
    <property type="match status" value="1"/>
</dbReference>
<dbReference type="EMBL" id="AM167904">
    <property type="protein sequence ID" value="CAJ47877.1"/>
    <property type="molecule type" value="Genomic_DNA"/>
</dbReference>
<dbReference type="Pfam" id="PF05954">
    <property type="entry name" value="Phage_GPD"/>
    <property type="match status" value="1"/>
</dbReference>
<dbReference type="Gene3D" id="4.10.220.110">
    <property type="match status" value="1"/>
</dbReference>
<dbReference type="Gene3D" id="3.55.50.10">
    <property type="entry name" value="Baseplate protein-like domains"/>
    <property type="match status" value="1"/>
</dbReference>
<dbReference type="InterPro" id="IPR037026">
    <property type="entry name" value="Vgr_OB-fold_dom_sf"/>
</dbReference>
<keyword evidence="7" id="KW-1185">Reference proteome</keyword>
<dbReference type="InterPro" id="IPR050708">
    <property type="entry name" value="T6SS_VgrG/RHS"/>
</dbReference>
<name>Q2L040_BORA1</name>
<dbReference type="NCBIfam" id="TIGR03361">
    <property type="entry name" value="VI_Rhs_Vgr"/>
    <property type="match status" value="1"/>
</dbReference>
<dbReference type="eggNOG" id="COG3501">
    <property type="taxonomic scope" value="Bacteria"/>
</dbReference>
<dbReference type="InterPro" id="IPR054030">
    <property type="entry name" value="Gp5_Vgr_C"/>
</dbReference>
<reference evidence="6 7" key="1">
    <citation type="journal article" date="2006" name="J. Bacteriol.">
        <title>Comparison of the genome sequence of the poultry pathogen Bordetella avium with those of B. bronchiseptica, B. pertussis, and B. parapertussis reveals extensive diversity in surface structures associated with host interaction.</title>
        <authorList>
            <person name="Sebaihia M."/>
            <person name="Preston A."/>
            <person name="Maskell D.J."/>
            <person name="Kuzmiak H."/>
            <person name="Connell T.D."/>
            <person name="King N.D."/>
            <person name="Orndorff P.E."/>
            <person name="Miyamoto D.M."/>
            <person name="Thomson N.R."/>
            <person name="Harris D."/>
            <person name="Goble A."/>
            <person name="Lord A."/>
            <person name="Murphy L."/>
            <person name="Quail M.A."/>
            <person name="Rutter S."/>
            <person name="Squares R."/>
            <person name="Squares S."/>
            <person name="Woodward J."/>
            <person name="Parkhill J."/>
            <person name="Temple L.M."/>
        </authorList>
    </citation>
    <scope>NUCLEOTIDE SEQUENCE [LARGE SCALE GENOMIC DNA]</scope>
    <source>
        <strain evidence="6 7">197N</strain>
    </source>
</reference>
<dbReference type="HOGENOM" id="CLU_004121_7_3_4"/>
<evidence type="ECO:0000259" key="4">
    <source>
        <dbReference type="Pfam" id="PF04717"/>
    </source>
</evidence>
<dbReference type="InterPro" id="IPR017847">
    <property type="entry name" value="T6SS_RhsGE_Vgr_subset"/>
</dbReference>
<comment type="similarity">
    <text evidence="2">Belongs to the VgrG protein family.</text>
</comment>
<evidence type="ECO:0000259" key="5">
    <source>
        <dbReference type="Pfam" id="PF22178"/>
    </source>
</evidence>
<dbReference type="Pfam" id="PF22178">
    <property type="entry name" value="Gp5_trimer_C"/>
    <property type="match status" value="1"/>
</dbReference>
<sequence length="616" mass="68381">MTEVQHRWLGSVDTSLGQNVLLLEALRGTEALSALFDFRLRLRSEKLDIDPKALLGSQMTVRLQRPGSRARFLHGLVTRFGHLGADARNAWYEARLQPRMCLMAEGRDRKIFQDMTVPEILRKVLDQHAIRVTPKLRDTNYPRREYCVQFDESPLDFVSRLMEEEGIFYFFDFSESGHTLILADSPAAHRECAGASELVYAPQGPDKPGLFDLALSAEVEGPAPVLADYDYLNATVLHTDGAKAQGGRLYCYPGRYTQEGEGKRKADILAAALQLRRESGSARSESPALCAGAKFRLRGHPDSRYDQSYILKTVAHDFRQGEYHNQVDIFPESLPFRSLPLTARPKVAGTHTGVVVGPSGEEIWTDDHGRIKVKFHWDDGPEKNQDASCWMRVTQPLAGQGWGAWFLPRVGQEVLVAYADGDPDQPLVVGTLYNVKQTLPLQLPYQQTQTVLRSRSTPSGQAGNELRMEDRAGEEQFYLRAQKDMKVEAQSQLFTQVGEGETHSIEKGDRVIRVADGNERHEVQGKREINVTGDETHLNGARFSREVAGDYVLTVSGNLTLDVRGMLTIKTIGGYSLESSSTVSVKGLSIEQKASATQTLDGGGLLLVKGGLVKVN</sequence>
<evidence type="ECO:0000256" key="3">
    <source>
        <dbReference type="ARBA" id="ARBA00022525"/>
    </source>
</evidence>
<dbReference type="InterPro" id="IPR006533">
    <property type="entry name" value="T6SS_Vgr_RhsGE"/>
</dbReference>
<proteinExistence type="inferred from homology"/>
<dbReference type="SUPFAM" id="SSF69349">
    <property type="entry name" value="Phage fibre proteins"/>
    <property type="match status" value="1"/>
</dbReference>
<evidence type="ECO:0000313" key="6">
    <source>
        <dbReference type="EMBL" id="CAJ47877.1"/>
    </source>
</evidence>
<dbReference type="PANTHER" id="PTHR32305">
    <property type="match status" value="1"/>
</dbReference>
<dbReference type="Gene3D" id="2.40.50.230">
    <property type="entry name" value="Gp5 N-terminal domain"/>
    <property type="match status" value="1"/>
</dbReference>
<evidence type="ECO:0000256" key="1">
    <source>
        <dbReference type="ARBA" id="ARBA00004613"/>
    </source>
</evidence>
<dbReference type="Proteomes" id="UP000001977">
    <property type="component" value="Chromosome"/>
</dbReference>
<comment type="subcellular location">
    <subcellularLocation>
        <location evidence="1">Secreted</location>
    </subcellularLocation>
</comment>
<feature type="domain" description="Gp5/Type VI secretion system Vgr C-terminal trimerisation" evidence="5">
    <location>
        <begin position="451"/>
        <end position="562"/>
    </location>
</feature>
<dbReference type="OrthoDB" id="1907165at2"/>
<dbReference type="AlphaFoldDB" id="Q2L040"/>
<dbReference type="NCBIfam" id="TIGR01646">
    <property type="entry name" value="vgr_GE"/>
    <property type="match status" value="1"/>
</dbReference>
<protein>
    <submittedName>
        <fullName evidence="6">Uncharacterized protein</fullName>
    </submittedName>
</protein>
<dbReference type="RefSeq" id="WP_012415974.1">
    <property type="nucleotide sequence ID" value="NC_010645.1"/>
</dbReference>
<accession>Q2L040</accession>
<keyword evidence="3" id="KW-0964">Secreted</keyword>
<dbReference type="PANTHER" id="PTHR32305:SF15">
    <property type="entry name" value="PROTEIN RHSA-RELATED"/>
    <property type="match status" value="1"/>
</dbReference>
<dbReference type="SUPFAM" id="SSF69279">
    <property type="entry name" value="Phage tail proteins"/>
    <property type="match status" value="2"/>
</dbReference>
<dbReference type="GO" id="GO:0005576">
    <property type="term" value="C:extracellular region"/>
    <property type="evidence" value="ECO:0007669"/>
    <property type="project" value="UniProtKB-SubCell"/>
</dbReference>
<feature type="domain" description="Gp5/Type VI secretion system Vgr protein OB-fold" evidence="4">
    <location>
        <begin position="366"/>
        <end position="433"/>
    </location>
</feature>
<dbReference type="InterPro" id="IPR006531">
    <property type="entry name" value="Gp5/Vgr_OB"/>
</dbReference>
<evidence type="ECO:0000313" key="7">
    <source>
        <dbReference type="Proteomes" id="UP000001977"/>
    </source>
</evidence>
<evidence type="ECO:0000256" key="2">
    <source>
        <dbReference type="ARBA" id="ARBA00005558"/>
    </source>
</evidence>
<gene>
    <name evidence="6" type="ordered locus">BAV0272</name>
</gene>